<reference evidence="4" key="2">
    <citation type="submission" date="2011-02" db="EMBL/GenBank/DDBJ databases">
        <authorList>
            <person name="MacLean D."/>
        </authorList>
    </citation>
    <scope>NUCLEOTIDE SEQUENCE</scope>
</reference>
<dbReference type="AlphaFoldDB" id="F0W4L1"/>
<organism evidence="4">
    <name type="scientific">Albugo laibachii Nc14</name>
    <dbReference type="NCBI Taxonomy" id="890382"/>
    <lineage>
        <taxon>Eukaryota</taxon>
        <taxon>Sar</taxon>
        <taxon>Stramenopiles</taxon>
        <taxon>Oomycota</taxon>
        <taxon>Peronosporomycetes</taxon>
        <taxon>Albuginales</taxon>
        <taxon>Albuginaceae</taxon>
        <taxon>Albugo</taxon>
    </lineage>
</organism>
<feature type="region of interest" description="Disordered" evidence="2">
    <location>
        <begin position="148"/>
        <end position="236"/>
    </location>
</feature>
<dbReference type="InterPro" id="IPR012677">
    <property type="entry name" value="Nucleotide-bd_a/b_plait_sf"/>
</dbReference>
<keyword evidence="1" id="KW-0694">RNA-binding</keyword>
<evidence type="ECO:0000256" key="2">
    <source>
        <dbReference type="SAM" id="MobiDB-lite"/>
    </source>
</evidence>
<dbReference type="InterPro" id="IPR003954">
    <property type="entry name" value="RRM_euk-type"/>
</dbReference>
<dbReference type="PROSITE" id="PS50102">
    <property type="entry name" value="RRM"/>
    <property type="match status" value="1"/>
</dbReference>
<dbReference type="GO" id="GO:0003723">
    <property type="term" value="F:RNA binding"/>
    <property type="evidence" value="ECO:0007669"/>
    <property type="project" value="UniProtKB-UniRule"/>
</dbReference>
<gene>
    <name evidence="4" type="primary">AlNc14C17G1831</name>
    <name evidence="5" type="synonym">AlNc14C376G11168</name>
    <name evidence="4" type="ORF">ALNC14_021870</name>
    <name evidence="5" type="ORF">ALNC14_126050</name>
</gene>
<dbReference type="InterPro" id="IPR035979">
    <property type="entry name" value="RBD_domain_sf"/>
</dbReference>
<dbReference type="SMART" id="SM00360">
    <property type="entry name" value="RRM"/>
    <property type="match status" value="1"/>
</dbReference>
<dbReference type="SUPFAM" id="SSF54928">
    <property type="entry name" value="RNA-binding domain, RBD"/>
    <property type="match status" value="1"/>
</dbReference>
<reference evidence="4" key="1">
    <citation type="journal article" date="2011" name="PLoS Biol.">
        <title>Gene gain and loss during evolution of obligate parasitism in the white rust pathogen of Arabidopsis thaliana.</title>
        <authorList>
            <person name="Kemen E."/>
            <person name="Gardiner A."/>
            <person name="Schultz-Larsen T."/>
            <person name="Kemen A.C."/>
            <person name="Balmuth A.L."/>
            <person name="Robert-Seilaniantz A."/>
            <person name="Bailey K."/>
            <person name="Holub E."/>
            <person name="Studholme D.J."/>
            <person name="Maclean D."/>
            <person name="Jones J.D."/>
        </authorList>
    </citation>
    <scope>NUCLEOTIDE SEQUENCE</scope>
</reference>
<evidence type="ECO:0000313" key="5">
    <source>
        <dbReference type="EMBL" id="CCA26461.1"/>
    </source>
</evidence>
<proteinExistence type="predicted"/>
<dbReference type="InterPro" id="IPR000504">
    <property type="entry name" value="RRM_dom"/>
</dbReference>
<sequence length="236" mass="27485">MSDRENSPRSSIEEEDRQASPKYARSPNDASQDRHQQTKQDENKSSGNEGERRSTSPSSNQMASEHGDIANPGNNLYVANLAHRVTDEELRQLFEKFGRLEKCEIIIDPISRESRGFAFVTFEDVRDASDAVQELNGKDIQGRRMRVEHAKRKCGHPKTPGQYLGPKLASMKYGRERSGRSRERTSERRRSRSRSRSRDRYPKRYDNRMDDRHDRRYDDRGPRGRGGYPEGRRSRR</sequence>
<feature type="domain" description="RRM" evidence="3">
    <location>
        <begin position="74"/>
        <end position="152"/>
    </location>
</feature>
<dbReference type="SMART" id="SM00361">
    <property type="entry name" value="RRM_1"/>
    <property type="match status" value="1"/>
</dbReference>
<feature type="region of interest" description="Disordered" evidence="2">
    <location>
        <begin position="1"/>
        <end position="71"/>
    </location>
</feature>
<dbReference type="EMBL" id="FR824062">
    <property type="protein sequence ID" value="CCA16044.1"/>
    <property type="molecule type" value="Genomic_DNA"/>
</dbReference>
<evidence type="ECO:0000256" key="1">
    <source>
        <dbReference type="PROSITE-ProRule" id="PRU00176"/>
    </source>
</evidence>
<name>F0W4L1_9STRA</name>
<dbReference type="InterPro" id="IPR050441">
    <property type="entry name" value="RBM"/>
</dbReference>
<dbReference type="Gene3D" id="3.30.70.330">
    <property type="match status" value="1"/>
</dbReference>
<evidence type="ECO:0000259" key="3">
    <source>
        <dbReference type="PROSITE" id="PS50102"/>
    </source>
</evidence>
<evidence type="ECO:0000313" key="4">
    <source>
        <dbReference type="EMBL" id="CCA16044.1"/>
    </source>
</evidence>
<feature type="compositionally biased region" description="Basic and acidic residues" evidence="2">
    <location>
        <begin position="173"/>
        <end position="188"/>
    </location>
</feature>
<dbReference type="HOGENOM" id="CLU_050438_6_0_1"/>
<feature type="compositionally biased region" description="Basic and acidic residues" evidence="2">
    <location>
        <begin position="31"/>
        <end position="54"/>
    </location>
</feature>
<feature type="compositionally biased region" description="Basic and acidic residues" evidence="2">
    <location>
        <begin position="196"/>
        <end position="222"/>
    </location>
</feature>
<dbReference type="Pfam" id="PF00076">
    <property type="entry name" value="RRM_1"/>
    <property type="match status" value="1"/>
</dbReference>
<dbReference type="CDD" id="cd00590">
    <property type="entry name" value="RRM_SF"/>
    <property type="match status" value="1"/>
</dbReference>
<dbReference type="PANTHER" id="PTHR48034">
    <property type="entry name" value="TRANSFORMER-2 SEX-DETERMINING PROTEIN-RELATED"/>
    <property type="match status" value="1"/>
</dbReference>
<accession>F0W4L1</accession>
<protein>
    <submittedName>
        <fullName evidence="4">Uncharacterized protein AlNc14C17G1831</fullName>
    </submittedName>
    <submittedName>
        <fullName evidence="5">Uncharacterized protein AlNc14C376G11168</fullName>
    </submittedName>
</protein>
<dbReference type="EMBL" id="FR824420">
    <property type="protein sequence ID" value="CCA26461.1"/>
    <property type="molecule type" value="Genomic_DNA"/>
</dbReference>